<keyword evidence="2" id="KW-0732">Signal</keyword>
<feature type="signal peptide" evidence="2">
    <location>
        <begin position="1"/>
        <end position="21"/>
    </location>
</feature>
<dbReference type="EMBL" id="JBHTLK010000032">
    <property type="protein sequence ID" value="MFD1147312.1"/>
    <property type="molecule type" value="Genomic_DNA"/>
</dbReference>
<evidence type="ECO:0000256" key="1">
    <source>
        <dbReference type="SAM" id="MobiDB-lite"/>
    </source>
</evidence>
<feature type="region of interest" description="Disordered" evidence="1">
    <location>
        <begin position="25"/>
        <end position="47"/>
    </location>
</feature>
<dbReference type="PANTHER" id="PTHR36933">
    <property type="entry name" value="SLL0788 PROTEIN"/>
    <property type="match status" value="1"/>
</dbReference>
<evidence type="ECO:0000313" key="4">
    <source>
        <dbReference type="EMBL" id="MFD1147312.1"/>
    </source>
</evidence>
<dbReference type="Pfam" id="PF03713">
    <property type="entry name" value="DUF305"/>
    <property type="match status" value="1"/>
</dbReference>
<evidence type="ECO:0000259" key="3">
    <source>
        <dbReference type="Pfam" id="PF03713"/>
    </source>
</evidence>
<dbReference type="InterPro" id="IPR005183">
    <property type="entry name" value="DUF305_CopM-like"/>
</dbReference>
<dbReference type="PROSITE" id="PS51257">
    <property type="entry name" value="PROKAR_LIPOPROTEIN"/>
    <property type="match status" value="1"/>
</dbReference>
<feature type="chain" id="PRO_5046636439" evidence="2">
    <location>
        <begin position="22"/>
        <end position="202"/>
    </location>
</feature>
<dbReference type="Proteomes" id="UP001597168">
    <property type="component" value="Unassembled WGS sequence"/>
</dbReference>
<keyword evidence="5" id="KW-1185">Reference proteome</keyword>
<evidence type="ECO:0000256" key="2">
    <source>
        <dbReference type="SAM" id="SignalP"/>
    </source>
</evidence>
<feature type="domain" description="DUF305" evidence="3">
    <location>
        <begin position="54"/>
        <end position="199"/>
    </location>
</feature>
<reference evidence="5" key="1">
    <citation type="journal article" date="2019" name="Int. J. Syst. Evol. Microbiol.">
        <title>The Global Catalogue of Microorganisms (GCM) 10K type strain sequencing project: providing services to taxonomists for standard genome sequencing and annotation.</title>
        <authorList>
            <consortium name="The Broad Institute Genomics Platform"/>
            <consortium name="The Broad Institute Genome Sequencing Center for Infectious Disease"/>
            <person name="Wu L."/>
            <person name="Ma J."/>
        </authorList>
    </citation>
    <scope>NUCLEOTIDE SEQUENCE [LARGE SCALE GENOMIC DNA]</scope>
    <source>
        <strain evidence="5">CCUG 60214</strain>
    </source>
</reference>
<sequence length="202" mass="21163">MTRKNLVGTALAVLTTGLVLAGCGSGGHDRGAPSGTTSAAGVSAAPSGEHNDADIAFARGMIPHHQGALEMAALAQGRTSDTKVLDLASRIEEAQDPEIKTMTEWLRDWGAEAHGTDTPGTHHGSDKTGMGAAEMEALEQAKDAEFDRLFLGMMIRHHQGAIDMANTELRQGANADAKQLAQRIIDSQQAEITEMQGLLPAG</sequence>
<comment type="caution">
    <text evidence="4">The sequence shown here is derived from an EMBL/GenBank/DDBJ whole genome shotgun (WGS) entry which is preliminary data.</text>
</comment>
<gene>
    <name evidence="4" type="ORF">ACFQ3T_09265</name>
</gene>
<evidence type="ECO:0000313" key="5">
    <source>
        <dbReference type="Proteomes" id="UP001597168"/>
    </source>
</evidence>
<dbReference type="Gene3D" id="1.20.1260.10">
    <property type="match status" value="1"/>
</dbReference>
<feature type="compositionally biased region" description="Low complexity" evidence="1">
    <location>
        <begin position="32"/>
        <end position="47"/>
    </location>
</feature>
<accession>A0ABW3QRA3</accession>
<proteinExistence type="predicted"/>
<organism evidence="4 5">
    <name type="scientific">Saccharothrix hoggarensis</name>
    <dbReference type="NCBI Taxonomy" id="913853"/>
    <lineage>
        <taxon>Bacteria</taxon>
        <taxon>Bacillati</taxon>
        <taxon>Actinomycetota</taxon>
        <taxon>Actinomycetes</taxon>
        <taxon>Pseudonocardiales</taxon>
        <taxon>Pseudonocardiaceae</taxon>
        <taxon>Saccharothrix</taxon>
    </lineage>
</organism>
<dbReference type="InterPro" id="IPR012347">
    <property type="entry name" value="Ferritin-like"/>
</dbReference>
<protein>
    <submittedName>
        <fullName evidence="4">DUF305 domain-containing protein</fullName>
    </submittedName>
</protein>
<dbReference type="PANTHER" id="PTHR36933:SF1">
    <property type="entry name" value="SLL0788 PROTEIN"/>
    <property type="match status" value="1"/>
</dbReference>
<dbReference type="RefSeq" id="WP_380722339.1">
    <property type="nucleotide sequence ID" value="NZ_JBHTLK010000032.1"/>
</dbReference>
<name>A0ABW3QRA3_9PSEU</name>